<name>A0A845BA90_9PROT</name>
<evidence type="ECO:0000313" key="7">
    <source>
        <dbReference type="Proteomes" id="UP000460715"/>
    </source>
</evidence>
<protein>
    <submittedName>
        <fullName evidence="6">LysR family transcriptional regulator</fullName>
    </submittedName>
</protein>
<dbReference type="SUPFAM" id="SSF53850">
    <property type="entry name" value="Periplasmic binding protein-like II"/>
    <property type="match status" value="1"/>
</dbReference>
<evidence type="ECO:0000313" key="6">
    <source>
        <dbReference type="EMBL" id="MXP62302.1"/>
    </source>
</evidence>
<evidence type="ECO:0000256" key="2">
    <source>
        <dbReference type="ARBA" id="ARBA00023015"/>
    </source>
</evidence>
<organism evidence="6 7">
    <name type="scientific">Teichococcus coralli</name>
    <dbReference type="NCBI Taxonomy" id="2545983"/>
    <lineage>
        <taxon>Bacteria</taxon>
        <taxon>Pseudomonadati</taxon>
        <taxon>Pseudomonadota</taxon>
        <taxon>Alphaproteobacteria</taxon>
        <taxon>Acetobacterales</taxon>
        <taxon>Roseomonadaceae</taxon>
        <taxon>Roseomonas</taxon>
    </lineage>
</organism>
<dbReference type="RefSeq" id="WP_160935418.1">
    <property type="nucleotide sequence ID" value="NZ_SNVJ01000002.1"/>
</dbReference>
<feature type="domain" description="HTH lysR-type" evidence="5">
    <location>
        <begin position="5"/>
        <end position="62"/>
    </location>
</feature>
<dbReference type="PRINTS" id="PR00039">
    <property type="entry name" value="HTHLYSR"/>
</dbReference>
<comment type="similarity">
    <text evidence="1">Belongs to the LysR transcriptional regulatory family.</text>
</comment>
<accession>A0A845BA90</accession>
<evidence type="ECO:0000256" key="1">
    <source>
        <dbReference type="ARBA" id="ARBA00009437"/>
    </source>
</evidence>
<proteinExistence type="inferred from homology"/>
<reference evidence="6 7" key="1">
    <citation type="submission" date="2019-03" db="EMBL/GenBank/DDBJ databases">
        <title>Roseomonas sp. a novel Roseomonas species isolated from Sea whip Gorgonian.</title>
        <authorList>
            <person name="Li F."/>
            <person name="Pan X."/>
            <person name="Huang S."/>
            <person name="Li Z."/>
            <person name="Meng B."/>
        </authorList>
    </citation>
    <scope>NUCLEOTIDE SEQUENCE [LARGE SCALE GENOMIC DNA]</scope>
    <source>
        <strain evidence="6 7">M0104</strain>
    </source>
</reference>
<dbReference type="Pfam" id="PF00126">
    <property type="entry name" value="HTH_1"/>
    <property type="match status" value="1"/>
</dbReference>
<dbReference type="InterPro" id="IPR036388">
    <property type="entry name" value="WH-like_DNA-bd_sf"/>
</dbReference>
<dbReference type="PANTHER" id="PTHR30126:SF91">
    <property type="entry name" value="LYSR FAMILY TRANSCRIPTIONAL REGULATOR"/>
    <property type="match status" value="1"/>
</dbReference>
<dbReference type="PROSITE" id="PS50931">
    <property type="entry name" value="HTH_LYSR"/>
    <property type="match status" value="1"/>
</dbReference>
<dbReference type="Pfam" id="PF03466">
    <property type="entry name" value="LysR_substrate"/>
    <property type="match status" value="1"/>
</dbReference>
<dbReference type="AlphaFoldDB" id="A0A845BA90"/>
<evidence type="ECO:0000256" key="3">
    <source>
        <dbReference type="ARBA" id="ARBA00023125"/>
    </source>
</evidence>
<dbReference type="Proteomes" id="UP000460715">
    <property type="component" value="Unassembled WGS sequence"/>
</dbReference>
<keyword evidence="3" id="KW-0238">DNA-binding</keyword>
<dbReference type="Gene3D" id="1.10.10.10">
    <property type="entry name" value="Winged helix-like DNA-binding domain superfamily/Winged helix DNA-binding domain"/>
    <property type="match status" value="1"/>
</dbReference>
<keyword evidence="2" id="KW-0805">Transcription regulation</keyword>
<evidence type="ECO:0000259" key="5">
    <source>
        <dbReference type="PROSITE" id="PS50931"/>
    </source>
</evidence>
<dbReference type="EMBL" id="SNVJ01000002">
    <property type="protein sequence ID" value="MXP62302.1"/>
    <property type="molecule type" value="Genomic_DNA"/>
</dbReference>
<gene>
    <name evidence="6" type="ORF">E0493_02915</name>
</gene>
<dbReference type="GO" id="GO:0000976">
    <property type="term" value="F:transcription cis-regulatory region binding"/>
    <property type="evidence" value="ECO:0007669"/>
    <property type="project" value="TreeGrafter"/>
</dbReference>
<dbReference type="PANTHER" id="PTHR30126">
    <property type="entry name" value="HTH-TYPE TRANSCRIPTIONAL REGULATOR"/>
    <property type="match status" value="1"/>
</dbReference>
<sequence length="299" mass="32656">MLDPMTLDQLRILVAVAETGSFSAAARKLQRVQSAISQSVAALEVTLQITLFDRTQKRPRPTEAGKAVIADARRLIEEARVLRARAQSMAGGLEAELTVAVDQFFPADIGMRVLKALGERYPLLPVSWLTESVGAPLRHLRDGSAQLAIYPIEIIGASDLETEFLTSVPMIPVAAAAHPLARQQGPLNRERLREHVQLVLTDASAPGTWSRGIIGHRIWRFADAYTRMNFLLGGFGWCNMPAHMVEAHLASGALQRLELKGQAPFSIALHVVSRRGHAPGTAGRWMIEQLRRELGSTGG</sequence>
<dbReference type="GO" id="GO:0003700">
    <property type="term" value="F:DNA-binding transcription factor activity"/>
    <property type="evidence" value="ECO:0007669"/>
    <property type="project" value="InterPro"/>
</dbReference>
<dbReference type="InterPro" id="IPR000847">
    <property type="entry name" value="LysR_HTH_N"/>
</dbReference>
<evidence type="ECO:0000256" key="4">
    <source>
        <dbReference type="ARBA" id="ARBA00023163"/>
    </source>
</evidence>
<keyword evidence="7" id="KW-1185">Reference proteome</keyword>
<dbReference type="OrthoDB" id="196624at2"/>
<comment type="caution">
    <text evidence="6">The sequence shown here is derived from an EMBL/GenBank/DDBJ whole genome shotgun (WGS) entry which is preliminary data.</text>
</comment>
<keyword evidence="4" id="KW-0804">Transcription</keyword>
<dbReference type="SUPFAM" id="SSF46785">
    <property type="entry name" value="Winged helix' DNA-binding domain"/>
    <property type="match status" value="1"/>
</dbReference>
<dbReference type="Gene3D" id="3.40.190.290">
    <property type="match status" value="1"/>
</dbReference>
<dbReference type="InterPro" id="IPR005119">
    <property type="entry name" value="LysR_subst-bd"/>
</dbReference>
<dbReference type="FunFam" id="1.10.10.10:FF:000001">
    <property type="entry name" value="LysR family transcriptional regulator"/>
    <property type="match status" value="1"/>
</dbReference>
<dbReference type="InterPro" id="IPR036390">
    <property type="entry name" value="WH_DNA-bd_sf"/>
</dbReference>